<evidence type="ECO:0000313" key="12">
    <source>
        <dbReference type="EMBL" id="CAB3264595.1"/>
    </source>
</evidence>
<organism evidence="12">
    <name type="scientific">Phallusia mammillata</name>
    <dbReference type="NCBI Taxonomy" id="59560"/>
    <lineage>
        <taxon>Eukaryota</taxon>
        <taxon>Metazoa</taxon>
        <taxon>Chordata</taxon>
        <taxon>Tunicata</taxon>
        <taxon>Ascidiacea</taxon>
        <taxon>Phlebobranchia</taxon>
        <taxon>Ascidiidae</taxon>
        <taxon>Phallusia</taxon>
    </lineage>
</organism>
<dbReference type="InterPro" id="IPR037726">
    <property type="entry name" value="C2A_Ferlin"/>
</dbReference>
<dbReference type="PRINTS" id="PR00360">
    <property type="entry name" value="C2DOMAIN"/>
</dbReference>
<dbReference type="InterPro" id="IPR032362">
    <property type="entry name" value="Ferlin_C"/>
</dbReference>
<feature type="domain" description="C2" evidence="11">
    <location>
        <begin position="1"/>
        <end position="98"/>
    </location>
</feature>
<sequence>MSLEVRIISVNGLKGKDARNCRITFRDHPFQTRTIEDCDDEANFQEIFEWPVASKIEDSEMIVIDVYNFNKVFSNRLIGRFQMVLQQVVKNGKAELTESLLDTNNTALKTTITLEIKYLAPDGTVGNWAVEDFSPQKPQDLLSVKSTTTTDTKKSGKKGLFGAVGLRSKQRPPDDDLIIANESAIDGAFGTGNREPRLLIDVPDNISVASMTIVDQPVTNKRSKPEIRFESVALKPQDFQVSVTVIEARQLSGTNIDPVVMVQVGDDKKYTTQKESTNCPYYNEVFVFDYHLPRQVVFDKIMTLSVIHSRNILRSGTLVGKFKLDLGTIYANPDHNFGHKWAVLTDPDDLNTGPKGYLKVDVSVVGKGDNIKISKSTEDEDDDIENHLLLPEGVPPERQRARFIFKIYRAEGLPKMNTSITEKLKTVLQGEAKDLVDPYVEISFCDQKGRTSVKKNAYEPCWNEQIIFTELFPPLCKRIKVQIRDKDNINNTVIGTSFIELDRISNSGDRGRRWANPSRSTSFLPTFGPTFVNMYGSPRNYTMVNEHSDLNCGLGEGVAFRARILMALSVELVNVNATEGQGSSDVEVDLIPALSELGAGKIEEFFLFGSILEANMIDKSMAEKPVTFEVTVGNYGNDIDGANLTNKRQHSDGNNSDDSLDDSDDESQMLLKGTQTYNDPSMRPLTPPARPSTCDKFYYHMPYFEQKPCLYLTSYWHDQKRRLYTSNVLHRVIDKLDEGLQDVQEMIKTNQERPDRRLRGVVADLITGCGTYTRLVKGTGGAAAGRTKLDREKHKLCLREVEWIANETKKMQKQLKLSTLKEKLAKMKNLLSKLKFLADDPQHSIPDVFIWMLSGQKRVAYARIPSRQILHSVCQEESGQHCGKIQTIFLRLPGKKSLGPRGWSIQAKLDVYFWFGLTKNKRDFLKGLPTGYEIVRATTAITSPPTFLKYADRNQFELRAHMYQARGLLAADDTGLSDPFAKIIFSTHTDNTQVMEETLNPTWDQTLIIPNVTLFGRAEELRDDPPLIIIEIFDKDVVGKDEYIGRTIAKPLVKMSGERYEAPRFPPKLDWYQVYRGVTKAGEIMASFELLQIPYDQKEMDDLLIDRWREAKKRSRNGMFETKVGVDLDESAKVTESVQTDQGRKFTVPKGIRPLLAKHRVEVLFWGLRDLKRVQLISVDQPRVDIEIAGRSVSSCLIQNYKKNPNFSEPVKFIEDVDLPEVEYWCPPISITVMDCRAFGRSVLVGTHIISNISKFVFRPPDKSKIYTAACKLFVQGIQGMKQNGVGTTTTDVIVNIDTNNPALPPSGMTEVDLEDKENKSKEDEEDPMDEAALDWWSKYFASLETLNEEKMKQEDDNIHDLYSEQDDGGPPDPNNGPEAPNGSKNVEQESNGKEKRVGKKLLKGAVGAVRQAKKSLAAPVRKRKQKKLPIDELKIYDTELENVSEYSGFNDLLNSFDLFRGKREDQADEITDQKRIVGTFKGAFKIYRYPLPHYIEQPDPQYGMFKGLPSNDPIHVLVRVYIIRATDLHPTDPNGKADPYVVITLGNEKMNDKENYISKQLNPIFGKTFDFEATFPMESALTVQVFDWDLLSADDLIGETKIDLENRFYSKHRALCGIAEKYSIFGYNQWRDPMKPSEILKKQCKDLKVDGPHFSPGKVRVGKKVFSGPIELEDENGHKKPSDEHVALVALRHWDEIRKVGCHLVPEHVETRSLYSPEKPGIEQGRLELWIDMFPMDMPLPGLPVDVSPRKPKGFQLRVIVWNTDEVELQDDDFFTGEKASDIYVKGWLLGDDKQETDIHYRSLTGEGNFNWRFIFPFDYLIAEEKIVVTKKESMFSWDETEFKMPPRLNLQVWDADHFSADDFLGSLTLDLTRMPRGAKSANKCSLNLASEEEDSSDVPMVSLFKQRRIKGWWPFTAKNNEDELEITGKLEAEITLMTAEEAEKNPAGLARDEPDPLEKPNRPDTSFVWFMNPLKSLRYLICARFKWLIIKVFILLLLIALLVLFIYSSPSWLMKKILGA</sequence>
<dbReference type="CDD" id="cd08374">
    <property type="entry name" value="C2F_Ferlin"/>
    <property type="match status" value="1"/>
</dbReference>
<dbReference type="CDD" id="cd04011">
    <property type="entry name" value="C2B_Ferlin"/>
    <property type="match status" value="1"/>
</dbReference>
<keyword evidence="7 10" id="KW-0472">Membrane</keyword>
<dbReference type="SMART" id="SM01202">
    <property type="entry name" value="FerI"/>
    <property type="match status" value="1"/>
</dbReference>
<dbReference type="Pfam" id="PF08150">
    <property type="entry name" value="FerB"/>
    <property type="match status" value="1"/>
</dbReference>
<dbReference type="InterPro" id="IPR055072">
    <property type="entry name" value="Ferlin_DSRM"/>
</dbReference>
<reference evidence="12" key="1">
    <citation type="submission" date="2020-04" db="EMBL/GenBank/DDBJ databases">
        <authorList>
            <person name="Neveu A P."/>
        </authorList>
    </citation>
    <scope>NUCLEOTIDE SEQUENCE</scope>
    <source>
        <tissue evidence="12">Whole embryo</tissue>
    </source>
</reference>
<evidence type="ECO:0000256" key="8">
    <source>
        <dbReference type="SAM" id="Coils"/>
    </source>
</evidence>
<dbReference type="InterPro" id="IPR037720">
    <property type="entry name" value="C2B_Ferlin"/>
</dbReference>
<evidence type="ECO:0000256" key="9">
    <source>
        <dbReference type="SAM" id="MobiDB-lite"/>
    </source>
</evidence>
<feature type="domain" description="C2" evidence="11">
    <location>
        <begin position="1497"/>
        <end position="1618"/>
    </location>
</feature>
<protein>
    <submittedName>
        <fullName evidence="12">Otoferlin</fullName>
    </submittedName>
</protein>
<evidence type="ECO:0000256" key="7">
    <source>
        <dbReference type="ARBA" id="ARBA00023136"/>
    </source>
</evidence>
<evidence type="ECO:0000256" key="2">
    <source>
        <dbReference type="ARBA" id="ARBA00022692"/>
    </source>
</evidence>
<feature type="domain" description="C2" evidence="11">
    <location>
        <begin position="221"/>
        <end position="342"/>
    </location>
</feature>
<keyword evidence="3" id="KW-0479">Metal-binding</keyword>
<dbReference type="GO" id="GO:0016020">
    <property type="term" value="C:membrane"/>
    <property type="evidence" value="ECO:0007669"/>
    <property type="project" value="UniProtKB-SubCell"/>
</dbReference>
<dbReference type="Pfam" id="PF00168">
    <property type="entry name" value="C2"/>
    <property type="match status" value="6"/>
</dbReference>
<evidence type="ECO:0000256" key="1">
    <source>
        <dbReference type="ARBA" id="ARBA00004167"/>
    </source>
</evidence>
<evidence type="ECO:0000259" key="11">
    <source>
        <dbReference type="PROSITE" id="PS50004"/>
    </source>
</evidence>
<dbReference type="InterPro" id="IPR037723">
    <property type="entry name" value="C2D_Ferlin"/>
</dbReference>
<dbReference type="SUPFAM" id="SSF49562">
    <property type="entry name" value="C2 domain (Calcium/lipid-binding domain, CaLB)"/>
    <property type="match status" value="7"/>
</dbReference>
<evidence type="ECO:0000256" key="3">
    <source>
        <dbReference type="ARBA" id="ARBA00022723"/>
    </source>
</evidence>
<feature type="region of interest" description="Disordered" evidence="9">
    <location>
        <begin position="1298"/>
        <end position="1329"/>
    </location>
</feature>
<feature type="compositionally biased region" description="Basic and acidic residues" evidence="9">
    <location>
        <begin position="1387"/>
        <end position="1396"/>
    </location>
</feature>
<keyword evidence="8" id="KW-0175">Coiled coil</keyword>
<feature type="transmembrane region" description="Helical" evidence="10">
    <location>
        <begin position="1989"/>
        <end position="2009"/>
    </location>
</feature>
<feature type="coiled-coil region" evidence="8">
    <location>
        <begin position="810"/>
        <end position="840"/>
    </location>
</feature>
<evidence type="ECO:0000256" key="10">
    <source>
        <dbReference type="SAM" id="Phobius"/>
    </source>
</evidence>
<dbReference type="SMART" id="SM00239">
    <property type="entry name" value="C2"/>
    <property type="match status" value="7"/>
</dbReference>
<dbReference type="CDD" id="cd08373">
    <property type="entry name" value="C2A_Ferlin"/>
    <property type="match status" value="1"/>
</dbReference>
<gene>
    <name evidence="12" type="primary">Otof</name>
</gene>
<dbReference type="InterPro" id="IPR035892">
    <property type="entry name" value="C2_domain_sf"/>
</dbReference>
<dbReference type="FunFam" id="2.60.40.150:FF:000054">
    <property type="entry name" value="otoferlin isoform X2"/>
    <property type="match status" value="1"/>
</dbReference>
<dbReference type="InterPro" id="IPR037725">
    <property type="entry name" value="C2F_Ferlin"/>
</dbReference>
<keyword evidence="2 10" id="KW-0812">Transmembrane</keyword>
<dbReference type="CDD" id="cd04037">
    <property type="entry name" value="C2E_Ferlin"/>
    <property type="match status" value="1"/>
</dbReference>
<dbReference type="FunFam" id="2.60.40.150:FF:000026">
    <property type="entry name" value="dysferlin isoform X2"/>
    <property type="match status" value="1"/>
</dbReference>
<feature type="domain" description="C2" evidence="11">
    <location>
        <begin position="384"/>
        <end position="515"/>
    </location>
</feature>
<keyword evidence="4" id="KW-0677">Repeat</keyword>
<evidence type="ECO:0000256" key="5">
    <source>
        <dbReference type="ARBA" id="ARBA00022837"/>
    </source>
</evidence>
<evidence type="ECO:0000256" key="4">
    <source>
        <dbReference type="ARBA" id="ARBA00022737"/>
    </source>
</evidence>
<dbReference type="PANTHER" id="PTHR12546">
    <property type="entry name" value="FER-1-LIKE"/>
    <property type="match status" value="1"/>
</dbReference>
<dbReference type="InterPro" id="IPR012561">
    <property type="entry name" value="Ferlin_B-domain"/>
</dbReference>
<evidence type="ECO:0000256" key="6">
    <source>
        <dbReference type="ARBA" id="ARBA00022989"/>
    </source>
</evidence>
<feature type="domain" description="C2" evidence="11">
    <location>
        <begin position="1142"/>
        <end position="1267"/>
    </location>
</feature>
<keyword evidence="6 10" id="KW-1133">Transmembrane helix</keyword>
<dbReference type="PANTHER" id="PTHR12546:SF60">
    <property type="entry name" value="MISFIRE, ISOFORM F"/>
    <property type="match status" value="1"/>
</dbReference>
<dbReference type="InterPro" id="IPR037722">
    <property type="entry name" value="C2C_Ferlin"/>
</dbReference>
<comment type="subcellular location">
    <subcellularLocation>
        <location evidence="1">Membrane</location>
        <topology evidence="1">Single-pass membrane protein</topology>
    </subcellularLocation>
</comment>
<dbReference type="FunFam" id="2.60.40.150:FF:000034">
    <property type="entry name" value="otoferlin isoform X2"/>
    <property type="match status" value="1"/>
</dbReference>
<dbReference type="InterPro" id="IPR000008">
    <property type="entry name" value="C2_dom"/>
</dbReference>
<dbReference type="GO" id="GO:0046872">
    <property type="term" value="F:metal ion binding"/>
    <property type="evidence" value="ECO:0007669"/>
    <property type="project" value="UniProtKB-KW"/>
</dbReference>
<dbReference type="InterPro" id="IPR037724">
    <property type="entry name" value="C2E_Ferlin"/>
</dbReference>
<dbReference type="InterPro" id="IPR012968">
    <property type="entry name" value="FerIin_dom"/>
</dbReference>
<name>A0A6F9DNX0_9ASCI</name>
<dbReference type="Gene3D" id="2.60.40.150">
    <property type="entry name" value="C2 domain"/>
    <property type="match status" value="6"/>
</dbReference>
<keyword evidence="5" id="KW-0106">Calcium</keyword>
<dbReference type="Pfam" id="PF16165">
    <property type="entry name" value="Ferlin_C"/>
    <property type="match status" value="1"/>
</dbReference>
<dbReference type="FunFam" id="2.60.40.150:FF:000138">
    <property type="entry name" value="Fer-1-like family member 6"/>
    <property type="match status" value="1"/>
</dbReference>
<dbReference type="CDD" id="cd04017">
    <property type="entry name" value="C2D_Ferlin"/>
    <property type="match status" value="1"/>
</dbReference>
<proteinExistence type="evidence at transcript level"/>
<feature type="domain" description="C2" evidence="11">
    <location>
        <begin position="939"/>
        <end position="1065"/>
    </location>
</feature>
<dbReference type="Pfam" id="PF22901">
    <property type="entry name" value="dsrm_Ferlin"/>
    <property type="match status" value="1"/>
</dbReference>
<accession>A0A6F9DNX0</accession>
<dbReference type="CDD" id="cd04018">
    <property type="entry name" value="C2C_Ferlin"/>
    <property type="match status" value="1"/>
</dbReference>
<feature type="region of interest" description="Disordered" evidence="9">
    <location>
        <begin position="639"/>
        <end position="665"/>
    </location>
</feature>
<dbReference type="InterPro" id="IPR037721">
    <property type="entry name" value="Ferlin"/>
</dbReference>
<dbReference type="GO" id="GO:0007009">
    <property type="term" value="P:plasma membrane organization"/>
    <property type="evidence" value="ECO:0007669"/>
    <property type="project" value="TreeGrafter"/>
</dbReference>
<dbReference type="EMBL" id="LR788733">
    <property type="protein sequence ID" value="CAB3264595.1"/>
    <property type="molecule type" value="mRNA"/>
</dbReference>
<dbReference type="SMART" id="SM01201">
    <property type="entry name" value="FerB"/>
    <property type="match status" value="1"/>
</dbReference>
<dbReference type="Pfam" id="PF08151">
    <property type="entry name" value="FerI"/>
    <property type="match status" value="1"/>
</dbReference>
<feature type="region of interest" description="Disordered" evidence="9">
    <location>
        <begin position="1361"/>
        <end position="1401"/>
    </location>
</feature>
<feature type="domain" description="C2" evidence="11">
    <location>
        <begin position="1740"/>
        <end position="1887"/>
    </location>
</feature>
<dbReference type="PROSITE" id="PS50004">
    <property type="entry name" value="C2"/>
    <property type="match status" value="7"/>
</dbReference>